<dbReference type="Proteomes" id="UP001279734">
    <property type="component" value="Unassembled WGS sequence"/>
</dbReference>
<feature type="region of interest" description="Disordered" evidence="1">
    <location>
        <begin position="1"/>
        <end position="20"/>
    </location>
</feature>
<dbReference type="AlphaFoldDB" id="A0AAD3RZS3"/>
<keyword evidence="3" id="KW-1185">Reference proteome</keyword>
<evidence type="ECO:0000313" key="2">
    <source>
        <dbReference type="EMBL" id="GMH01749.1"/>
    </source>
</evidence>
<dbReference type="EMBL" id="BSYO01000003">
    <property type="protein sequence ID" value="GMH01749.1"/>
    <property type="molecule type" value="Genomic_DNA"/>
</dbReference>
<evidence type="ECO:0000313" key="3">
    <source>
        <dbReference type="Proteomes" id="UP001279734"/>
    </source>
</evidence>
<organism evidence="2 3">
    <name type="scientific">Nepenthes gracilis</name>
    <name type="common">Slender pitcher plant</name>
    <dbReference type="NCBI Taxonomy" id="150966"/>
    <lineage>
        <taxon>Eukaryota</taxon>
        <taxon>Viridiplantae</taxon>
        <taxon>Streptophyta</taxon>
        <taxon>Embryophyta</taxon>
        <taxon>Tracheophyta</taxon>
        <taxon>Spermatophyta</taxon>
        <taxon>Magnoliopsida</taxon>
        <taxon>eudicotyledons</taxon>
        <taxon>Gunneridae</taxon>
        <taxon>Pentapetalae</taxon>
        <taxon>Caryophyllales</taxon>
        <taxon>Nepenthaceae</taxon>
        <taxon>Nepenthes</taxon>
    </lineage>
</organism>
<sequence length="72" mass="7540">MLNNQGPRGQVYKETGCSGWGGLVPHGAPGVLGKDEAILTCSEVPRGPKSPAGGDATHRSADQQSRAFRSRH</sequence>
<reference evidence="2" key="1">
    <citation type="submission" date="2023-05" db="EMBL/GenBank/DDBJ databases">
        <title>Nepenthes gracilis genome sequencing.</title>
        <authorList>
            <person name="Fukushima K."/>
        </authorList>
    </citation>
    <scope>NUCLEOTIDE SEQUENCE</scope>
    <source>
        <strain evidence="2">SING2019-196</strain>
    </source>
</reference>
<feature type="region of interest" description="Disordered" evidence="1">
    <location>
        <begin position="42"/>
        <end position="72"/>
    </location>
</feature>
<feature type="compositionally biased region" description="Polar residues" evidence="1">
    <location>
        <begin position="62"/>
        <end position="72"/>
    </location>
</feature>
<protein>
    <submittedName>
        <fullName evidence="2">Uncharacterized protein</fullName>
    </submittedName>
</protein>
<comment type="caution">
    <text evidence="2">The sequence shown here is derived from an EMBL/GenBank/DDBJ whole genome shotgun (WGS) entry which is preliminary data.</text>
</comment>
<name>A0AAD3RZS3_NEPGR</name>
<accession>A0AAD3RZS3</accession>
<proteinExistence type="predicted"/>
<gene>
    <name evidence="2" type="ORF">Nepgr_003588</name>
</gene>
<evidence type="ECO:0000256" key="1">
    <source>
        <dbReference type="SAM" id="MobiDB-lite"/>
    </source>
</evidence>